<evidence type="ECO:0000313" key="1">
    <source>
        <dbReference type="EMBL" id="MDT0607748.1"/>
    </source>
</evidence>
<dbReference type="RefSeq" id="WP_311351772.1">
    <property type="nucleotide sequence ID" value="NZ_JAVRHR010000002.1"/>
</dbReference>
<reference evidence="1 2" key="1">
    <citation type="submission" date="2023-09" db="EMBL/GenBank/DDBJ databases">
        <authorList>
            <person name="Rey-Velasco X."/>
        </authorList>
    </citation>
    <scope>NUCLEOTIDE SEQUENCE [LARGE SCALE GENOMIC DNA]</scope>
    <source>
        <strain evidence="1 2">F388</strain>
    </source>
</reference>
<dbReference type="EMBL" id="JAVRHR010000002">
    <property type="protein sequence ID" value="MDT0607748.1"/>
    <property type="molecule type" value="Genomic_DNA"/>
</dbReference>
<accession>A0ABU3AC43</accession>
<organism evidence="1 2">
    <name type="scientific">Croceitalea rosinachiae</name>
    <dbReference type="NCBI Taxonomy" id="3075596"/>
    <lineage>
        <taxon>Bacteria</taxon>
        <taxon>Pseudomonadati</taxon>
        <taxon>Bacteroidota</taxon>
        <taxon>Flavobacteriia</taxon>
        <taxon>Flavobacteriales</taxon>
        <taxon>Flavobacteriaceae</taxon>
        <taxon>Croceitalea</taxon>
    </lineage>
</organism>
<keyword evidence="2" id="KW-1185">Reference proteome</keyword>
<gene>
    <name evidence="1" type="ORF">RM706_11925</name>
</gene>
<sequence>MKKNKADTSVANKPIMSRFPVFFLLLLIIFFSTKNTFGQEQPAEFYNTYFDKIMGIQNTGLYQGIVYSEKYRTINEETQFFKTSRFLSGSVNYEGQDYYDLDLKYDVYDDKVLLKLATSVGGGTLQLFSDRLNSFVIDGHNFIKILPKDTPQINLYGFYEVSMSGTYFTLFTKLTKKSFQRNDRSSIYYEFVPGKSEYVLLYDGAYHVIGSKKDVTKLFPNQKKPIDKFYNLARRLRSSDLDAFQVALMKRIGVLLSQTNNQ</sequence>
<evidence type="ECO:0000313" key="2">
    <source>
        <dbReference type="Proteomes" id="UP001255246"/>
    </source>
</evidence>
<protein>
    <recommendedName>
        <fullName evidence="3">DUF4468 domain-containing protein</fullName>
    </recommendedName>
</protein>
<name>A0ABU3AC43_9FLAO</name>
<proteinExistence type="predicted"/>
<comment type="caution">
    <text evidence="1">The sequence shown here is derived from an EMBL/GenBank/DDBJ whole genome shotgun (WGS) entry which is preliminary data.</text>
</comment>
<evidence type="ECO:0008006" key="3">
    <source>
        <dbReference type="Google" id="ProtNLM"/>
    </source>
</evidence>
<dbReference type="Proteomes" id="UP001255246">
    <property type="component" value="Unassembled WGS sequence"/>
</dbReference>